<dbReference type="InterPro" id="IPR016024">
    <property type="entry name" value="ARM-type_fold"/>
</dbReference>
<keyword evidence="3 10" id="KW-0418">Kinase</keyword>
<keyword evidence="4 5" id="KW-0067">ATP-binding</keyword>
<dbReference type="Proteomes" id="UP000664417">
    <property type="component" value="Unassembled WGS sequence"/>
</dbReference>
<evidence type="ECO:0000256" key="2">
    <source>
        <dbReference type="ARBA" id="ARBA00022741"/>
    </source>
</evidence>
<evidence type="ECO:0000256" key="5">
    <source>
        <dbReference type="PROSITE-ProRule" id="PRU10141"/>
    </source>
</evidence>
<name>A0A8J7QIM8_9BACT</name>
<keyword evidence="11" id="KW-1185">Reference proteome</keyword>
<evidence type="ECO:0000256" key="8">
    <source>
        <dbReference type="SAM" id="Phobius"/>
    </source>
</evidence>
<dbReference type="Pfam" id="PF00069">
    <property type="entry name" value="Pkinase"/>
    <property type="match status" value="1"/>
</dbReference>
<dbReference type="PANTHER" id="PTHR43289:SF34">
    <property type="entry name" value="SERINE_THREONINE-PROTEIN KINASE YBDM-RELATED"/>
    <property type="match status" value="1"/>
</dbReference>
<evidence type="ECO:0000256" key="6">
    <source>
        <dbReference type="SAM" id="Coils"/>
    </source>
</evidence>
<comment type="caution">
    <text evidence="10">The sequence shown here is derived from an EMBL/GenBank/DDBJ whole genome shotgun (WGS) entry which is preliminary data.</text>
</comment>
<evidence type="ECO:0000313" key="11">
    <source>
        <dbReference type="Proteomes" id="UP000664417"/>
    </source>
</evidence>
<keyword evidence="6" id="KW-0175">Coiled coil</keyword>
<dbReference type="PROSITE" id="PS00108">
    <property type="entry name" value="PROTEIN_KINASE_ST"/>
    <property type="match status" value="1"/>
</dbReference>
<dbReference type="RefSeq" id="WP_207860994.1">
    <property type="nucleotide sequence ID" value="NZ_JAFREP010000021.1"/>
</dbReference>
<dbReference type="InterPro" id="IPR011009">
    <property type="entry name" value="Kinase-like_dom_sf"/>
</dbReference>
<evidence type="ECO:0000313" key="10">
    <source>
        <dbReference type="EMBL" id="MBO1321020.1"/>
    </source>
</evidence>
<dbReference type="InterPro" id="IPR019734">
    <property type="entry name" value="TPR_rpt"/>
</dbReference>
<keyword evidence="8" id="KW-1133">Transmembrane helix</keyword>
<dbReference type="PROSITE" id="PS00107">
    <property type="entry name" value="PROTEIN_KINASE_ATP"/>
    <property type="match status" value="1"/>
</dbReference>
<dbReference type="CDD" id="cd14014">
    <property type="entry name" value="STKc_PknB_like"/>
    <property type="match status" value="1"/>
</dbReference>
<dbReference type="GO" id="GO:0005524">
    <property type="term" value="F:ATP binding"/>
    <property type="evidence" value="ECO:0007669"/>
    <property type="project" value="UniProtKB-UniRule"/>
</dbReference>
<feature type="domain" description="Protein kinase" evidence="9">
    <location>
        <begin position="26"/>
        <end position="328"/>
    </location>
</feature>
<dbReference type="InterPro" id="IPR008271">
    <property type="entry name" value="Ser/Thr_kinase_AS"/>
</dbReference>
<dbReference type="SUPFAM" id="SSF48371">
    <property type="entry name" value="ARM repeat"/>
    <property type="match status" value="1"/>
</dbReference>
<dbReference type="Gene3D" id="1.25.40.10">
    <property type="entry name" value="Tetratricopeptide repeat domain"/>
    <property type="match status" value="2"/>
</dbReference>
<evidence type="ECO:0000256" key="4">
    <source>
        <dbReference type="ARBA" id="ARBA00022840"/>
    </source>
</evidence>
<dbReference type="InterPro" id="IPR000719">
    <property type="entry name" value="Prot_kinase_dom"/>
</dbReference>
<keyword evidence="2 5" id="KW-0547">Nucleotide-binding</keyword>
<dbReference type="InterPro" id="IPR017441">
    <property type="entry name" value="Protein_kinase_ATP_BS"/>
</dbReference>
<dbReference type="Pfam" id="PF13374">
    <property type="entry name" value="TPR_10"/>
    <property type="match status" value="1"/>
</dbReference>
<reference evidence="10" key="1">
    <citation type="submission" date="2021-03" db="EMBL/GenBank/DDBJ databases">
        <authorList>
            <person name="Wang G."/>
        </authorList>
    </citation>
    <scope>NUCLEOTIDE SEQUENCE</scope>
    <source>
        <strain evidence="10">KCTC 12899</strain>
    </source>
</reference>
<dbReference type="InterPro" id="IPR011990">
    <property type="entry name" value="TPR-like_helical_dom_sf"/>
</dbReference>
<sequence>MSPSLPPRPKGQGSPDPLIGRSLGPYRVVRLIGSGGMGRVYEGHQTGAIKKKVALKVMRRDHRSELMRRRFELELQTLASLSHPNIATILVSGARDDGENWFAMEYVEGSDLITYCEEKRLKAPARLKLFIKICDAVHYAHQRGIIHRDLKPANILIREVDGLAEPKIIDFGIAKVTAEEKPKFDQATMVTEVTAPGMTVGTVGYMSPEQTHLGEDTIDVRCDIYSLGVVLYELLVGNRPLDDKRIQSGTWDQAFALVREHEPERPSKAVKQTAIEETTTLIDVSSVSGLSKYYRGDLDWIVLKAMEKDRERRYQGADLFAKDIHNFLGRLPITAGPPTWRYQTKRFAQRNKALVAGLAFVLVGIIAGMYGLVYGYIQAKEREAQAIREATSSQETLRFLQGAIGSNKVYLGPTTRIIDRFTQTTDEVNELNILPSTKARILYFFAKTHKKTGNYNSAESFITEGLKIQTNTQNKTKLLLDSKYELLSIKKFQRSSTDFTREIQELLTQYSSILPKHHEKIIRMTCELSYSFTKKREFKKALETLNTLSGIKWNSIDNGNSFYALYKANLGSIYYHKGDYNKAIPILGESFSILKNSHLTTSHMVTECILNLPWALGRTGKIEEAIIAHEDISSEMIKLWGHDHPRILVTNLNSHTFYIANKEYIKSINIIINTLSLLGKHKDSYKYNVLLSLSNLGYLLNVLGYKNEAIHIYEEVLTEKEESFGSIARTTINSLEKLAELYQESNPSEIPNLLPRFLYLLLEQEGDYLIFIQRLIPILTRSLKDESKYEEAYAWECAFLDKLLENQNSNLELIEEQYLKIEEIFNSIKAGSPFRSSQ</sequence>
<dbReference type="PANTHER" id="PTHR43289">
    <property type="entry name" value="MITOGEN-ACTIVATED PROTEIN KINASE KINASE KINASE 20-RELATED"/>
    <property type="match status" value="1"/>
</dbReference>
<dbReference type="SUPFAM" id="SSF56112">
    <property type="entry name" value="Protein kinase-like (PK-like)"/>
    <property type="match status" value="1"/>
</dbReference>
<evidence type="ECO:0000259" key="9">
    <source>
        <dbReference type="PROSITE" id="PS50011"/>
    </source>
</evidence>
<protein>
    <submittedName>
        <fullName evidence="10">Protein kinase</fullName>
    </submittedName>
</protein>
<evidence type="ECO:0000256" key="7">
    <source>
        <dbReference type="SAM" id="MobiDB-lite"/>
    </source>
</evidence>
<feature type="region of interest" description="Disordered" evidence="7">
    <location>
        <begin position="1"/>
        <end position="21"/>
    </location>
</feature>
<dbReference type="PROSITE" id="PS50011">
    <property type="entry name" value="PROTEIN_KINASE_DOM"/>
    <property type="match status" value="1"/>
</dbReference>
<accession>A0A8J7QIM8</accession>
<dbReference type="Pfam" id="PF13181">
    <property type="entry name" value="TPR_8"/>
    <property type="match status" value="2"/>
</dbReference>
<dbReference type="EMBL" id="JAFREP010000021">
    <property type="protein sequence ID" value="MBO1321020.1"/>
    <property type="molecule type" value="Genomic_DNA"/>
</dbReference>
<feature type="transmembrane region" description="Helical" evidence="8">
    <location>
        <begin position="353"/>
        <end position="377"/>
    </location>
</feature>
<feature type="coiled-coil region" evidence="6">
    <location>
        <begin position="797"/>
        <end position="824"/>
    </location>
</feature>
<dbReference type="Gene3D" id="3.30.200.20">
    <property type="entry name" value="Phosphorylase Kinase, domain 1"/>
    <property type="match status" value="1"/>
</dbReference>
<evidence type="ECO:0000256" key="3">
    <source>
        <dbReference type="ARBA" id="ARBA00022777"/>
    </source>
</evidence>
<dbReference type="SMART" id="SM00028">
    <property type="entry name" value="TPR"/>
    <property type="match status" value="3"/>
</dbReference>
<evidence type="ECO:0000256" key="1">
    <source>
        <dbReference type="ARBA" id="ARBA00022679"/>
    </source>
</evidence>
<feature type="binding site" evidence="5">
    <location>
        <position position="56"/>
    </location>
    <ligand>
        <name>ATP</name>
        <dbReference type="ChEBI" id="CHEBI:30616"/>
    </ligand>
</feature>
<organism evidence="10 11">
    <name type="scientific">Acanthopleuribacter pedis</name>
    <dbReference type="NCBI Taxonomy" id="442870"/>
    <lineage>
        <taxon>Bacteria</taxon>
        <taxon>Pseudomonadati</taxon>
        <taxon>Acidobacteriota</taxon>
        <taxon>Holophagae</taxon>
        <taxon>Acanthopleuribacterales</taxon>
        <taxon>Acanthopleuribacteraceae</taxon>
        <taxon>Acanthopleuribacter</taxon>
    </lineage>
</organism>
<dbReference type="GO" id="GO:0004674">
    <property type="term" value="F:protein serine/threonine kinase activity"/>
    <property type="evidence" value="ECO:0007669"/>
    <property type="project" value="TreeGrafter"/>
</dbReference>
<proteinExistence type="predicted"/>
<dbReference type="AlphaFoldDB" id="A0A8J7QIM8"/>
<keyword evidence="1" id="KW-0808">Transferase</keyword>
<gene>
    <name evidence="10" type="ORF">J3U88_21255</name>
</gene>
<keyword evidence="8" id="KW-0812">Transmembrane</keyword>
<keyword evidence="8" id="KW-0472">Membrane</keyword>
<dbReference type="SUPFAM" id="SSF48452">
    <property type="entry name" value="TPR-like"/>
    <property type="match status" value="1"/>
</dbReference>
<dbReference type="Gene3D" id="1.10.510.10">
    <property type="entry name" value="Transferase(Phosphotransferase) domain 1"/>
    <property type="match status" value="1"/>
</dbReference>
<dbReference type="SMART" id="SM00220">
    <property type="entry name" value="S_TKc"/>
    <property type="match status" value="1"/>
</dbReference>